<dbReference type="AlphaFoldDB" id="A0A9D3YK05"/>
<dbReference type="EMBL" id="JAIWYP010000015">
    <property type="protein sequence ID" value="KAH3702179.1"/>
    <property type="molecule type" value="Genomic_DNA"/>
</dbReference>
<proteinExistence type="predicted"/>
<gene>
    <name evidence="2" type="ORF">DPMN_077184</name>
</gene>
<dbReference type="Proteomes" id="UP000828390">
    <property type="component" value="Unassembled WGS sequence"/>
</dbReference>
<comment type="caution">
    <text evidence="2">The sequence shown here is derived from an EMBL/GenBank/DDBJ whole genome shotgun (WGS) entry which is preliminary data.</text>
</comment>
<accession>A0A9D3YK05</accession>
<protein>
    <submittedName>
        <fullName evidence="2">Uncharacterized protein</fullName>
    </submittedName>
</protein>
<evidence type="ECO:0000313" key="3">
    <source>
        <dbReference type="Proteomes" id="UP000828390"/>
    </source>
</evidence>
<evidence type="ECO:0000313" key="2">
    <source>
        <dbReference type="EMBL" id="KAH3702179.1"/>
    </source>
</evidence>
<evidence type="ECO:0000256" key="1">
    <source>
        <dbReference type="SAM" id="MobiDB-lite"/>
    </source>
</evidence>
<organism evidence="2 3">
    <name type="scientific">Dreissena polymorpha</name>
    <name type="common">Zebra mussel</name>
    <name type="synonym">Mytilus polymorpha</name>
    <dbReference type="NCBI Taxonomy" id="45954"/>
    <lineage>
        <taxon>Eukaryota</taxon>
        <taxon>Metazoa</taxon>
        <taxon>Spiralia</taxon>
        <taxon>Lophotrochozoa</taxon>
        <taxon>Mollusca</taxon>
        <taxon>Bivalvia</taxon>
        <taxon>Autobranchia</taxon>
        <taxon>Heteroconchia</taxon>
        <taxon>Euheterodonta</taxon>
        <taxon>Imparidentia</taxon>
        <taxon>Neoheterodontei</taxon>
        <taxon>Myida</taxon>
        <taxon>Dreissenoidea</taxon>
        <taxon>Dreissenidae</taxon>
        <taxon>Dreissena</taxon>
    </lineage>
</organism>
<name>A0A9D3YK05_DREPO</name>
<keyword evidence="3" id="KW-1185">Reference proteome</keyword>
<feature type="region of interest" description="Disordered" evidence="1">
    <location>
        <begin position="1"/>
        <end position="58"/>
    </location>
</feature>
<reference evidence="2" key="2">
    <citation type="submission" date="2020-11" db="EMBL/GenBank/DDBJ databases">
        <authorList>
            <person name="McCartney M.A."/>
            <person name="Auch B."/>
            <person name="Kono T."/>
            <person name="Mallez S."/>
            <person name="Becker A."/>
            <person name="Gohl D.M."/>
            <person name="Silverstein K.A.T."/>
            <person name="Koren S."/>
            <person name="Bechman K.B."/>
            <person name="Herman A."/>
            <person name="Abrahante J.E."/>
            <person name="Garbe J."/>
        </authorList>
    </citation>
    <scope>NUCLEOTIDE SEQUENCE</scope>
    <source>
        <strain evidence="2">Duluth1</strain>
        <tissue evidence="2">Whole animal</tissue>
    </source>
</reference>
<reference evidence="2" key="1">
    <citation type="journal article" date="2019" name="bioRxiv">
        <title>The Genome of the Zebra Mussel, Dreissena polymorpha: A Resource for Invasive Species Research.</title>
        <authorList>
            <person name="McCartney M.A."/>
            <person name="Auch B."/>
            <person name="Kono T."/>
            <person name="Mallez S."/>
            <person name="Zhang Y."/>
            <person name="Obille A."/>
            <person name="Becker A."/>
            <person name="Abrahante J.E."/>
            <person name="Garbe J."/>
            <person name="Badalamenti J.P."/>
            <person name="Herman A."/>
            <person name="Mangelson H."/>
            <person name="Liachko I."/>
            <person name="Sullivan S."/>
            <person name="Sone E.D."/>
            <person name="Koren S."/>
            <person name="Silverstein K.A.T."/>
            <person name="Beckman K.B."/>
            <person name="Gohl D.M."/>
        </authorList>
    </citation>
    <scope>NUCLEOTIDE SEQUENCE</scope>
    <source>
        <strain evidence="2">Duluth1</strain>
        <tissue evidence="2">Whole animal</tissue>
    </source>
</reference>
<sequence>MQEAEDNHKLGLERAQAKAKREYKDRVMELKRNADAHSAKKLKEAEDKYNSEKSAAEDKVNREKLEALEKANAELAAEKKKWKCTVS</sequence>